<dbReference type="GO" id="GO:0005840">
    <property type="term" value="C:ribosome"/>
    <property type="evidence" value="ECO:0007669"/>
    <property type="project" value="UniProtKB-KW"/>
</dbReference>
<keyword evidence="2 5" id="KW-0689">Ribosomal protein</keyword>
<dbReference type="PANTHER" id="PTHR10746:SF6">
    <property type="entry name" value="LARGE RIBOSOMAL SUBUNIT PROTEIN UL4M"/>
    <property type="match status" value="1"/>
</dbReference>
<dbReference type="AlphaFoldDB" id="A0A2H0WRW6"/>
<name>A0A2H0WRW6_9BACT</name>
<evidence type="ECO:0000313" key="8">
    <source>
        <dbReference type="Proteomes" id="UP000231282"/>
    </source>
</evidence>
<evidence type="ECO:0000256" key="6">
    <source>
        <dbReference type="SAM" id="MobiDB-lite"/>
    </source>
</evidence>
<dbReference type="GO" id="GO:1990904">
    <property type="term" value="C:ribonucleoprotein complex"/>
    <property type="evidence" value="ECO:0007669"/>
    <property type="project" value="UniProtKB-KW"/>
</dbReference>
<dbReference type="Proteomes" id="UP000231282">
    <property type="component" value="Unassembled WGS sequence"/>
</dbReference>
<gene>
    <name evidence="5" type="primary">rplD</name>
    <name evidence="7" type="ORF">COT63_00070</name>
</gene>
<dbReference type="EMBL" id="PEZH01000002">
    <property type="protein sequence ID" value="PIS15414.1"/>
    <property type="molecule type" value="Genomic_DNA"/>
</dbReference>
<dbReference type="InterPro" id="IPR002136">
    <property type="entry name" value="Ribosomal_uL4"/>
</dbReference>
<accession>A0A2H0WRW6</accession>
<dbReference type="GO" id="GO:0006412">
    <property type="term" value="P:translation"/>
    <property type="evidence" value="ECO:0007669"/>
    <property type="project" value="UniProtKB-UniRule"/>
</dbReference>
<dbReference type="InterPro" id="IPR023574">
    <property type="entry name" value="Ribosomal_uL4_dom_sf"/>
</dbReference>
<comment type="similarity">
    <text evidence="1 5">Belongs to the universal ribosomal protein uL4 family.</text>
</comment>
<evidence type="ECO:0000256" key="3">
    <source>
        <dbReference type="ARBA" id="ARBA00023274"/>
    </source>
</evidence>
<evidence type="ECO:0000256" key="5">
    <source>
        <dbReference type="HAMAP-Rule" id="MF_01328"/>
    </source>
</evidence>
<dbReference type="GO" id="GO:0003735">
    <property type="term" value="F:structural constituent of ribosome"/>
    <property type="evidence" value="ECO:0007669"/>
    <property type="project" value="InterPro"/>
</dbReference>
<dbReference type="SUPFAM" id="SSF52166">
    <property type="entry name" value="Ribosomal protein L4"/>
    <property type="match status" value="1"/>
</dbReference>
<evidence type="ECO:0000256" key="1">
    <source>
        <dbReference type="ARBA" id="ARBA00010528"/>
    </source>
</evidence>
<sequence>MEMTRPAPFWCGACRNYLFHIFKMFKVDLYNIKGEKEGKVTLPKEIFETKINKPLLSQAVRVYLANQRDARARAKTRAQVKGSNRKIYRQKGTGGARHGDNKAPIFVGGGKAHPPKGINRRLSLPKKMKQLALKSALSAKAADKQILVINDFKGLKQKTKEANKVLDKLDLKTERAILYLGEKDKKAVLAFRNIPTISLASVLTINSYQVLNGGILIFTKESLKQLSSKFNPPAGGASRIV</sequence>
<comment type="function">
    <text evidence="5">One of the primary rRNA binding proteins, this protein initially binds near the 5'-end of the 23S rRNA. It is important during the early stages of 50S assembly. It makes multiple contacts with different domains of the 23S rRNA in the assembled 50S subunit and ribosome.</text>
</comment>
<proteinExistence type="inferred from homology"/>
<dbReference type="GO" id="GO:0019843">
    <property type="term" value="F:rRNA binding"/>
    <property type="evidence" value="ECO:0007669"/>
    <property type="project" value="UniProtKB-UniRule"/>
</dbReference>
<evidence type="ECO:0000313" key="7">
    <source>
        <dbReference type="EMBL" id="PIS15414.1"/>
    </source>
</evidence>
<reference evidence="8" key="1">
    <citation type="submission" date="2017-09" db="EMBL/GenBank/DDBJ databases">
        <title>Depth-based differentiation of microbial function through sediment-hosted aquifers and enrichment of novel symbionts in the deep terrestrial subsurface.</title>
        <authorList>
            <person name="Probst A.J."/>
            <person name="Ladd B."/>
            <person name="Jarett J.K."/>
            <person name="Geller-Mcgrath D.E."/>
            <person name="Sieber C.M.K."/>
            <person name="Emerson J.B."/>
            <person name="Anantharaman K."/>
            <person name="Thomas B.C."/>
            <person name="Malmstrom R."/>
            <person name="Stieglmeier M."/>
            <person name="Klingl A."/>
            <person name="Woyke T."/>
            <person name="Ryan C.M."/>
            <person name="Banfield J.F."/>
        </authorList>
    </citation>
    <scope>NUCLEOTIDE SEQUENCE [LARGE SCALE GENOMIC DNA]</scope>
</reference>
<protein>
    <recommendedName>
        <fullName evidence="4 5">Large ribosomal subunit protein uL4</fullName>
    </recommendedName>
</protein>
<comment type="caution">
    <text evidence="7">The sequence shown here is derived from an EMBL/GenBank/DDBJ whole genome shotgun (WGS) entry which is preliminary data.</text>
</comment>
<feature type="region of interest" description="Disordered" evidence="6">
    <location>
        <begin position="90"/>
        <end position="110"/>
    </location>
</feature>
<dbReference type="Pfam" id="PF00573">
    <property type="entry name" value="Ribosomal_L4"/>
    <property type="match status" value="1"/>
</dbReference>
<comment type="subunit">
    <text evidence="5">Part of the 50S ribosomal subunit.</text>
</comment>
<comment type="function">
    <text evidence="5">Forms part of the polypeptide exit tunnel.</text>
</comment>
<dbReference type="HAMAP" id="MF_01328_B">
    <property type="entry name" value="Ribosomal_uL4_B"/>
    <property type="match status" value="1"/>
</dbReference>
<dbReference type="Gene3D" id="3.40.1370.10">
    <property type="match status" value="1"/>
</dbReference>
<evidence type="ECO:0000256" key="4">
    <source>
        <dbReference type="ARBA" id="ARBA00035244"/>
    </source>
</evidence>
<keyword evidence="5" id="KW-0694">RNA-binding</keyword>
<keyword evidence="5" id="KW-0699">rRNA-binding</keyword>
<evidence type="ECO:0000256" key="2">
    <source>
        <dbReference type="ARBA" id="ARBA00022980"/>
    </source>
</evidence>
<organism evidence="7 8">
    <name type="scientific">Candidatus Shapirobacteria bacterium CG09_land_8_20_14_0_10_38_17</name>
    <dbReference type="NCBI Taxonomy" id="1974884"/>
    <lineage>
        <taxon>Bacteria</taxon>
        <taxon>Candidatus Shapironibacteriota</taxon>
    </lineage>
</organism>
<keyword evidence="3 5" id="KW-0687">Ribonucleoprotein</keyword>
<dbReference type="InterPro" id="IPR013005">
    <property type="entry name" value="Ribosomal_uL4-like"/>
</dbReference>
<dbReference type="NCBIfam" id="TIGR03953">
    <property type="entry name" value="rplD_bact"/>
    <property type="match status" value="1"/>
</dbReference>
<dbReference type="PANTHER" id="PTHR10746">
    <property type="entry name" value="50S RIBOSOMAL PROTEIN L4"/>
    <property type="match status" value="1"/>
</dbReference>